<dbReference type="EMBL" id="LVVM01001214">
    <property type="protein sequence ID" value="OJA18984.1"/>
    <property type="molecule type" value="Genomic_DNA"/>
</dbReference>
<dbReference type="PROSITE" id="PS51526">
    <property type="entry name" value="RFX_DBD"/>
    <property type="match status" value="1"/>
</dbReference>
<dbReference type="Pfam" id="PF02257">
    <property type="entry name" value="RFX_DNA_binding"/>
    <property type="match status" value="1"/>
</dbReference>
<comment type="caution">
    <text evidence="5">The sequence shown here is derived from an EMBL/GenBank/DDBJ whole genome shotgun (WGS) entry which is preliminary data.</text>
</comment>
<feature type="compositionally biased region" description="Polar residues" evidence="3">
    <location>
        <begin position="1059"/>
        <end position="1076"/>
    </location>
</feature>
<feature type="region of interest" description="Disordered" evidence="3">
    <location>
        <begin position="1059"/>
        <end position="1112"/>
    </location>
</feature>
<evidence type="ECO:0000256" key="1">
    <source>
        <dbReference type="ARBA" id="ARBA00022801"/>
    </source>
</evidence>
<dbReference type="InterPro" id="IPR036388">
    <property type="entry name" value="WH-like_DNA-bd_sf"/>
</dbReference>
<dbReference type="GO" id="GO:0006355">
    <property type="term" value="P:regulation of DNA-templated transcription"/>
    <property type="evidence" value="ECO:0007669"/>
    <property type="project" value="InterPro"/>
</dbReference>
<keyword evidence="2" id="KW-0325">Glycoprotein</keyword>
<feature type="compositionally biased region" description="Acidic residues" evidence="3">
    <location>
        <begin position="1082"/>
        <end position="1092"/>
    </location>
</feature>
<dbReference type="Proteomes" id="UP000183567">
    <property type="component" value="Unassembled WGS sequence"/>
</dbReference>
<accession>A0A1J8QZQ1</accession>
<dbReference type="Pfam" id="PF25340">
    <property type="entry name" value="BCD_RFX"/>
    <property type="match status" value="1"/>
</dbReference>
<feature type="compositionally biased region" description="Polar residues" evidence="3">
    <location>
        <begin position="1154"/>
        <end position="1181"/>
    </location>
</feature>
<protein>
    <recommendedName>
        <fullName evidence="4">RFX-type winged-helix domain-containing protein</fullName>
    </recommendedName>
</protein>
<feature type="region of interest" description="Disordered" evidence="3">
    <location>
        <begin position="834"/>
        <end position="896"/>
    </location>
</feature>
<feature type="region of interest" description="Disordered" evidence="3">
    <location>
        <begin position="1606"/>
        <end position="1632"/>
    </location>
</feature>
<dbReference type="GO" id="GO:0006798">
    <property type="term" value="P:polyphosphate catabolic process"/>
    <property type="evidence" value="ECO:0007669"/>
    <property type="project" value="TreeGrafter"/>
</dbReference>
<keyword evidence="6" id="KW-1185">Reference proteome</keyword>
<organism evidence="5 6">
    <name type="scientific">Rhizopogon vesiculosus</name>
    <dbReference type="NCBI Taxonomy" id="180088"/>
    <lineage>
        <taxon>Eukaryota</taxon>
        <taxon>Fungi</taxon>
        <taxon>Dikarya</taxon>
        <taxon>Basidiomycota</taxon>
        <taxon>Agaricomycotina</taxon>
        <taxon>Agaricomycetes</taxon>
        <taxon>Agaricomycetidae</taxon>
        <taxon>Boletales</taxon>
        <taxon>Suillineae</taxon>
        <taxon>Rhizopogonaceae</taxon>
        <taxon>Rhizopogon</taxon>
    </lineage>
</organism>
<dbReference type="PANTHER" id="PTHR10340">
    <property type="entry name" value="SPHINGOMYELIN PHOSPHODIESTERASE"/>
    <property type="match status" value="1"/>
</dbReference>
<dbReference type="InterPro" id="IPR003150">
    <property type="entry name" value="DNA-bd_RFX"/>
</dbReference>
<dbReference type="InterPro" id="IPR057321">
    <property type="entry name" value="RFX1-4/6/8-like_BCD"/>
</dbReference>
<evidence type="ECO:0000313" key="6">
    <source>
        <dbReference type="Proteomes" id="UP000183567"/>
    </source>
</evidence>
<gene>
    <name evidence="5" type="ORF">AZE42_00378</name>
</gene>
<dbReference type="GO" id="GO:0003677">
    <property type="term" value="F:DNA binding"/>
    <property type="evidence" value="ECO:0007669"/>
    <property type="project" value="InterPro"/>
</dbReference>
<dbReference type="PANTHER" id="PTHR10340:SF55">
    <property type="entry name" value="ENDOPOLYPHOSPHATASE"/>
    <property type="match status" value="1"/>
</dbReference>
<feature type="compositionally biased region" description="Basic and acidic residues" evidence="3">
    <location>
        <begin position="1618"/>
        <end position="1632"/>
    </location>
</feature>
<dbReference type="OrthoDB" id="10056949at2759"/>
<dbReference type="Gene3D" id="3.60.21.10">
    <property type="match status" value="1"/>
</dbReference>
<dbReference type="GO" id="GO:0000298">
    <property type="term" value="F:endopolyphosphatase activity"/>
    <property type="evidence" value="ECO:0007669"/>
    <property type="project" value="TreeGrafter"/>
</dbReference>
<dbReference type="GO" id="GO:0004309">
    <property type="term" value="F:exopolyphosphatase activity"/>
    <property type="evidence" value="ECO:0007669"/>
    <property type="project" value="TreeGrafter"/>
</dbReference>
<evidence type="ECO:0000256" key="2">
    <source>
        <dbReference type="ARBA" id="ARBA00023180"/>
    </source>
</evidence>
<dbReference type="InterPro" id="IPR036390">
    <property type="entry name" value="WH_DNA-bd_sf"/>
</dbReference>
<evidence type="ECO:0000256" key="3">
    <source>
        <dbReference type="SAM" id="MobiDB-lite"/>
    </source>
</evidence>
<feature type="domain" description="RFX-type winged-helix" evidence="4">
    <location>
        <begin position="965"/>
        <end position="1040"/>
    </location>
</feature>
<dbReference type="GO" id="GO:0000324">
    <property type="term" value="C:fungal-type vacuole"/>
    <property type="evidence" value="ECO:0007669"/>
    <property type="project" value="TreeGrafter"/>
</dbReference>
<name>A0A1J8QZQ1_9AGAM</name>
<feature type="compositionally biased region" description="Polar residues" evidence="3">
    <location>
        <begin position="1606"/>
        <end position="1617"/>
    </location>
</feature>
<keyword evidence="1" id="KW-0378">Hydrolase</keyword>
<sequence>MDYFLAPHSKEAVAHSRLSEDWLDWDINNQSFDELLVAHCASYHALDRYLSGEDISILPQSSSELERVLRRHAYDSIHNAISRSRQVLNPGGYSRTCNLAEQSIRSVLSTSDNATKLLAWHTPKDVLPVAMEMTRTVSAIEMKKRIPWLAGLLLECIHVLATPSQVVLNSGKGPSPPNRMLRGRFLHITDMHPDPYYVTGSFQSSQCHRRSPHDSDEQRAGYYGTPFSTYCDSPLTLTNFTFDFLDDHWSSEIDFVIWTGDNARHDEDDMIPRPLDEIFDLNRAVAKKMEDVFVRRGIPVVPSLGPNDITNEFASIWDTFIPPASSKTFRQGAYYAVEVIPDALAAISLNTMYFYHNNRAVDGCLFGNSSDPGNLQFEWLEEQLEMFRARQVQVWITGHVPPHITHFFPECYYRYTELSLRYQDIILGNLFGHLNVDHFYYVEAADLKVPHEGDTLLPQSTTIFDDLMTKFEGLPKTSAHLNHDDYAVVSVSPSLVPNPYLPTFRVFSYNISGLESFSVGAVGKGQYLQKTKKERASRWNHLPYRHGNHENSGTQCRSASYRDSWRCKRFQPWRFDGRAPSRQNSLWSPLGYAQYYMPKLGEYDEEDEPKFKLEYLTYPLSSLHGIDNATEIPVPLANLPKSLRQAGVTKSKFAPYELRDLTIPSWLDLACKLGVPANRLSILSVSELDIFSPHPPPSLPRCFQFHSLFAIGLRDSLHQKPNFSFLAFDSTTFLSSSIHSFIIDGWPACPFAVLIHRPTPSFLIFFLFTDPILDLWHLWLPSTCRQCLQASPSTFFHSVIPIPILGGISRMPSGLATSLDDHYRLSYMSGDHSRHTSFSLPPADMSSPGQSPPNANITNPALKSHIRQSHLRARAAASPYPRDTESVHSSSSETDDISMFLGNPSDYPTMYGHGPTLPSNQDTIHTAGAFGRMSLGPDHALEKLAANVRVATTTSASDRAKQIFVQAWLTANYAPYPDGNVPRQGLYFSYRRVCDQYGIPHINTATLGKAIRLCFPTIKTRRLGVRGNSKYHYCGIRPATSAEAEWLQDYIRKSNNNAGQQSINAARAAQESSDNPNKGEERSDDDDDEDSEGSSASKRNSLTLTGDLKGSGLTYGDISDKTPTAGSLLSQAQAVARSNTYPTHASIRRHASQPDPNLATQSTMSLGPNTGASFVPSQQHASVRHMPHFPSIEEAIGSSSASPQSIAAREVWGWFQDHLDAVLESARAFRFDQFEMHLRSFWSSLSGNHREVVHAPAIAGLMAKADAILYDEILEFLRSQMLSPISPAAMTSLRSLASKMEKILLLALDGYGNTFVEPKVELGARFGHLVLRFLDIYQVTQALNTVLTNQKQLSEMRRSWQKVDFESVRNQSALVCNCRHEELVQLLEVDFVAMMDSLSKSAEPVREVMAWADKCCERLMGQRVGAGDDRGTLSSRSVLIRWGYVTSQVMRDLTIRSDPAFGAFQIMKLFLDDWIAVNVLRSVALSTNSVAASVEPVMQQQFFSLSPMAGQESFNTMESRPTHVMNHTPTTSSMLAALQQDPFPAGALDASTSGFNTDAYGGLNYMDTSVQPEDSIPPVHQSGLSFTDYGAGNSFDVASFATQDLGMTTSTSGTNGEQGDREAEPIKAEAGP</sequence>
<dbReference type="GO" id="GO:0008081">
    <property type="term" value="F:phosphoric diester hydrolase activity"/>
    <property type="evidence" value="ECO:0007669"/>
    <property type="project" value="TreeGrafter"/>
</dbReference>
<evidence type="ECO:0000313" key="5">
    <source>
        <dbReference type="EMBL" id="OJA18984.1"/>
    </source>
</evidence>
<proteinExistence type="predicted"/>
<dbReference type="SUPFAM" id="SSF46785">
    <property type="entry name" value="Winged helix' DNA-binding domain"/>
    <property type="match status" value="1"/>
</dbReference>
<dbReference type="SUPFAM" id="SSF56300">
    <property type="entry name" value="Metallo-dependent phosphatases"/>
    <property type="match status" value="1"/>
</dbReference>
<dbReference type="InterPro" id="IPR029052">
    <property type="entry name" value="Metallo-depent_PP-like"/>
</dbReference>
<dbReference type="Gene3D" id="1.10.10.10">
    <property type="entry name" value="Winged helix-like DNA-binding domain superfamily/Winged helix DNA-binding domain"/>
    <property type="match status" value="1"/>
</dbReference>
<feature type="region of interest" description="Disordered" evidence="3">
    <location>
        <begin position="1133"/>
        <end position="1182"/>
    </location>
</feature>
<dbReference type="STRING" id="180088.A0A1J8QZQ1"/>
<feature type="compositionally biased region" description="Basic residues" evidence="3">
    <location>
        <begin position="864"/>
        <end position="873"/>
    </location>
</feature>
<feature type="compositionally biased region" description="Polar residues" evidence="3">
    <location>
        <begin position="847"/>
        <end position="861"/>
    </location>
</feature>
<dbReference type="GO" id="GO:0005615">
    <property type="term" value="C:extracellular space"/>
    <property type="evidence" value="ECO:0007669"/>
    <property type="project" value="TreeGrafter"/>
</dbReference>
<feature type="compositionally biased region" description="Polar residues" evidence="3">
    <location>
        <begin position="1133"/>
        <end position="1143"/>
    </location>
</feature>
<reference evidence="5 6" key="1">
    <citation type="submission" date="2016-03" db="EMBL/GenBank/DDBJ databases">
        <title>Comparative genomics of the ectomycorrhizal sister species Rhizopogon vinicolor and Rhizopogon vesiculosus (Basidiomycota: Boletales) reveals a divergence of the mating type B locus.</title>
        <authorList>
            <person name="Mujic A.B."/>
            <person name="Kuo A."/>
            <person name="Tritt A."/>
            <person name="Lipzen A."/>
            <person name="Chen C."/>
            <person name="Johnson J."/>
            <person name="Sharma A."/>
            <person name="Barry K."/>
            <person name="Grigoriev I.V."/>
            <person name="Spatafora J.W."/>
        </authorList>
    </citation>
    <scope>NUCLEOTIDE SEQUENCE [LARGE SCALE GENOMIC DNA]</scope>
    <source>
        <strain evidence="5 6">AM-OR11-056</strain>
    </source>
</reference>
<evidence type="ECO:0000259" key="4">
    <source>
        <dbReference type="PROSITE" id="PS51526"/>
    </source>
</evidence>